<protein>
    <submittedName>
        <fullName evidence="2">Bacteriophage tail assembly protein</fullName>
    </submittedName>
</protein>
<comment type="caution">
    <text evidence="2">The sequence shown here is derived from an EMBL/GenBank/DDBJ whole genome shotgun (WGS) entry which is preliminary data.</text>
</comment>
<feature type="domain" description="Phage terminase large subunit GpA ATPase" evidence="1">
    <location>
        <begin position="44"/>
        <end position="245"/>
    </location>
</feature>
<reference evidence="2 3" key="1">
    <citation type="journal article" date="2015" name="Nature">
        <title>rRNA introns, odd ribosomes, and small enigmatic genomes across a large radiation of phyla.</title>
        <authorList>
            <person name="Brown C.T."/>
            <person name="Hug L.A."/>
            <person name="Thomas B.C."/>
            <person name="Sharon I."/>
            <person name="Castelle C.J."/>
            <person name="Singh A."/>
            <person name="Wilkins M.J."/>
            <person name="Williams K.H."/>
            <person name="Banfield J.F."/>
        </authorList>
    </citation>
    <scope>NUCLEOTIDE SEQUENCE [LARGE SCALE GENOMIC DNA]</scope>
</reference>
<dbReference type="InterPro" id="IPR046453">
    <property type="entry name" value="GpA_ATPase"/>
</dbReference>
<dbReference type="InterPro" id="IPR027417">
    <property type="entry name" value="P-loop_NTPase"/>
</dbReference>
<dbReference type="STRING" id="1618490.US90_C0002G0018"/>
<organism evidence="2 3">
    <name type="scientific">Candidatus Shapirobacteria bacterium GW2011_GWE2_38_30</name>
    <dbReference type="NCBI Taxonomy" id="1618490"/>
    <lineage>
        <taxon>Bacteria</taxon>
        <taxon>Candidatus Shapironibacteriota</taxon>
    </lineage>
</organism>
<gene>
    <name evidence="2" type="ORF">US90_C0002G0018</name>
</gene>
<evidence type="ECO:0000259" key="1">
    <source>
        <dbReference type="Pfam" id="PF05876"/>
    </source>
</evidence>
<accession>A0A0G0K7S6</accession>
<dbReference type="GO" id="GO:0016887">
    <property type="term" value="F:ATP hydrolysis activity"/>
    <property type="evidence" value="ECO:0007669"/>
    <property type="project" value="InterPro"/>
</dbReference>
<dbReference type="AlphaFoldDB" id="A0A0G0K7S6"/>
<proteinExistence type="predicted"/>
<dbReference type="Proteomes" id="UP000034406">
    <property type="component" value="Unassembled WGS sequence"/>
</dbReference>
<dbReference type="Gene3D" id="3.40.50.300">
    <property type="entry name" value="P-loop containing nucleotide triphosphate hydrolases"/>
    <property type="match status" value="1"/>
</dbReference>
<dbReference type="Pfam" id="PF05876">
    <property type="entry name" value="GpA_ATPase"/>
    <property type="match status" value="1"/>
</dbReference>
<evidence type="ECO:0000313" key="2">
    <source>
        <dbReference type="EMBL" id="KKQ71535.1"/>
    </source>
</evidence>
<name>A0A0G0K7S6_9BACT</name>
<dbReference type="EMBL" id="LBUT01000002">
    <property type="protein sequence ID" value="KKQ71535.1"/>
    <property type="molecule type" value="Genomic_DNA"/>
</dbReference>
<sequence>MDARERRLITMVTDEAKSILYWISKNHIKSETGQNIEFHDHRFMMDIYADRAPIQVIRKASQVGASTMEILRVLHDAIFLGINQIYTLPTADDVYKFVPSKVNQIMRANPCIKEHIDPKNIDSIEQKQIDRSFVYFKGTFTEREAIMLTSDRNIHDEVDKSKSEVIRDYASRMGYSKVRSQHFFSTPTVPDTGIEKMFEQSDQKHWRFNCPYCNYRQHMEWDKNVDIEQRIYTCQKCHRELTPRQISDLGSWEAKYSARDISGYWISQMHCPWRTADDLIKEKEKAENETYFYNFVLGLPYVSAEHRIPASLFIRNATEAQVEDSSELNVMGVDTGLGSGKGNHVIIGNKNGVFWIGVMVDKPDGTRWEQLANFINFYDIRVVVIDGQPYTQEALSLARQFPYRVFLHWFKDDPKMLGIVRFFDEIERKDAEFEDEVKVLSSRTGIIDNTIEALMTGKIRFAMSPQNPALQQLINHAQTMYARTVTDKFGQAKREWANTGANDFWLALIYWHIALKKRLKFEPNK</sequence>
<evidence type="ECO:0000313" key="3">
    <source>
        <dbReference type="Proteomes" id="UP000034406"/>
    </source>
</evidence>